<dbReference type="InterPro" id="IPR005331">
    <property type="entry name" value="Sulfotransferase"/>
</dbReference>
<organism evidence="1 2">
    <name type="scientific">Stagnihabitans tardus</name>
    <dbReference type="NCBI Taxonomy" id="2699202"/>
    <lineage>
        <taxon>Bacteria</taxon>
        <taxon>Pseudomonadati</taxon>
        <taxon>Pseudomonadota</taxon>
        <taxon>Alphaproteobacteria</taxon>
        <taxon>Rhodobacterales</taxon>
        <taxon>Paracoccaceae</taxon>
        <taxon>Stagnihabitans</taxon>
    </lineage>
</organism>
<comment type="caution">
    <text evidence="1">The sequence shown here is derived from an EMBL/GenBank/DDBJ whole genome shotgun (WGS) entry which is preliminary data.</text>
</comment>
<evidence type="ECO:0000313" key="1">
    <source>
        <dbReference type="EMBL" id="NBZ89419.1"/>
    </source>
</evidence>
<dbReference type="RefSeq" id="WP_168776217.1">
    <property type="nucleotide sequence ID" value="NZ_JAABNR010000022.1"/>
</dbReference>
<reference evidence="1" key="1">
    <citation type="submission" date="2020-01" db="EMBL/GenBank/DDBJ databases">
        <authorList>
            <person name="Chen W.-M."/>
        </authorList>
    </citation>
    <scope>NUCLEOTIDE SEQUENCE</scope>
    <source>
        <strain evidence="1">CYK-10</strain>
    </source>
</reference>
<evidence type="ECO:0000313" key="2">
    <source>
        <dbReference type="Proteomes" id="UP001193501"/>
    </source>
</evidence>
<name>A0AAE5BX12_9RHOB</name>
<dbReference type="EMBL" id="JAABNR010000022">
    <property type="protein sequence ID" value="NBZ89419.1"/>
    <property type="molecule type" value="Genomic_DNA"/>
</dbReference>
<proteinExistence type="predicted"/>
<keyword evidence="2" id="KW-1185">Reference proteome</keyword>
<accession>A0AAE5BX12</accession>
<dbReference type="Proteomes" id="UP001193501">
    <property type="component" value="Unassembled WGS sequence"/>
</dbReference>
<dbReference type="GO" id="GO:0016020">
    <property type="term" value="C:membrane"/>
    <property type="evidence" value="ECO:0007669"/>
    <property type="project" value="InterPro"/>
</dbReference>
<dbReference type="GO" id="GO:0008146">
    <property type="term" value="F:sulfotransferase activity"/>
    <property type="evidence" value="ECO:0007669"/>
    <property type="project" value="InterPro"/>
</dbReference>
<gene>
    <name evidence="1" type="ORF">GV832_17665</name>
</gene>
<dbReference type="Pfam" id="PF03567">
    <property type="entry name" value="Sulfotransfer_2"/>
    <property type="match status" value="1"/>
</dbReference>
<sequence>MTAFLNNLGLTYYSTPKVACTSLKFAAFEIENGFSFNAFVANGLRRHIHNFYPTLEFARARERDLNGNTRIAVIRDPIDRFLSAYSNRVVRHDELSEEMLKDSKSRMELCARPSIGQFIEKLEDYRAVSNSIRHHTNSQVHFLGSDPSYYDHLFKLSEIKEIASLFSERAGRQIIIPHQQRGGNVIHRSELSGSQVIRIMRFYDEDYRSFGAFGDFVS</sequence>
<protein>
    <submittedName>
        <fullName evidence="1">Sulfotransferase family 2 domain-containing protein</fullName>
    </submittedName>
</protein>
<dbReference type="AlphaFoldDB" id="A0AAE5BX12"/>